<dbReference type="InterPro" id="IPR036866">
    <property type="entry name" value="RibonucZ/Hydroxyglut_hydro"/>
</dbReference>
<dbReference type="Pfam" id="PF12706">
    <property type="entry name" value="Lactamase_B_2"/>
    <property type="match status" value="1"/>
</dbReference>
<dbReference type="SUPFAM" id="SSF56281">
    <property type="entry name" value="Metallo-hydrolase/oxidoreductase"/>
    <property type="match status" value="1"/>
</dbReference>
<proteinExistence type="predicted"/>
<dbReference type="InterPro" id="IPR001279">
    <property type="entry name" value="Metallo-B-lactamas"/>
</dbReference>
<dbReference type="Proteomes" id="UP001163266">
    <property type="component" value="Chromosome"/>
</dbReference>
<feature type="domain" description="Metallo-beta-lactamase" evidence="1">
    <location>
        <begin position="11"/>
        <end position="189"/>
    </location>
</feature>
<dbReference type="SMART" id="SM00849">
    <property type="entry name" value="Lactamase_B"/>
    <property type="match status" value="1"/>
</dbReference>
<sequence length="256" mass="27476">MRFCSLGSGSSGNATLVEARSGTTVTRLLIDCGLSLRELDARLALLGLAAGDLDAVFVTHEHSDHVGAAAALARRHRLPVWASQGTWLACREDLGPHWHPARDGEAIALGDLHLLPYTVPHDAREPLQLVCSDGRARLGVLTDAGTHTPHLLQQLAGCEALILECNHDPELLRRSRYPAFLKTRIAGPHGHLSNETAHEILRSCRHGRLRHVVAAHLSEENNRPALAAAALAAALGAEPDDIVVADASRGFGWLEV</sequence>
<dbReference type="PANTHER" id="PTHR47619:SF1">
    <property type="entry name" value="EXODEOXYRIBONUCLEASE WALJ"/>
    <property type="match status" value="1"/>
</dbReference>
<reference evidence="2" key="1">
    <citation type="submission" date="2022-10" db="EMBL/GenBank/DDBJ databases">
        <title>Complete genome sequence of Schlegelella aquatica LMG 23380.</title>
        <authorList>
            <person name="Musilova J."/>
            <person name="Kourilova X."/>
            <person name="Bezdicek M."/>
            <person name="Hermankova K."/>
            <person name="Obruca S."/>
            <person name="Sedlar K."/>
        </authorList>
    </citation>
    <scope>NUCLEOTIDE SEQUENCE</scope>
    <source>
        <strain evidence="2">LMG 23380</strain>
    </source>
</reference>
<evidence type="ECO:0000313" key="3">
    <source>
        <dbReference type="Proteomes" id="UP001163266"/>
    </source>
</evidence>
<dbReference type="InterPro" id="IPR052533">
    <property type="entry name" value="WalJ/YycJ-like"/>
</dbReference>
<gene>
    <name evidence="2" type="ORF">OMP39_10070</name>
</gene>
<keyword evidence="3" id="KW-1185">Reference proteome</keyword>
<accession>A0ABY6MWS3</accession>
<evidence type="ECO:0000259" key="1">
    <source>
        <dbReference type="SMART" id="SM00849"/>
    </source>
</evidence>
<dbReference type="Gene3D" id="3.60.15.10">
    <property type="entry name" value="Ribonuclease Z/Hydroxyacylglutathione hydrolase-like"/>
    <property type="match status" value="1"/>
</dbReference>
<name>A0ABY6MWS3_9BURK</name>
<organism evidence="2 3">
    <name type="scientific">Caldimonas aquatica</name>
    <dbReference type="NCBI Taxonomy" id="376175"/>
    <lineage>
        <taxon>Bacteria</taxon>
        <taxon>Pseudomonadati</taxon>
        <taxon>Pseudomonadota</taxon>
        <taxon>Betaproteobacteria</taxon>
        <taxon>Burkholderiales</taxon>
        <taxon>Sphaerotilaceae</taxon>
        <taxon>Caldimonas</taxon>
    </lineage>
</organism>
<dbReference type="PANTHER" id="PTHR47619">
    <property type="entry name" value="METALLO-HYDROLASE YYCJ-RELATED"/>
    <property type="match status" value="1"/>
</dbReference>
<dbReference type="EMBL" id="CP110257">
    <property type="protein sequence ID" value="UZD56474.1"/>
    <property type="molecule type" value="Genomic_DNA"/>
</dbReference>
<evidence type="ECO:0000313" key="2">
    <source>
        <dbReference type="EMBL" id="UZD56474.1"/>
    </source>
</evidence>
<dbReference type="RefSeq" id="WP_264894530.1">
    <property type="nucleotide sequence ID" value="NZ_CP110257.1"/>
</dbReference>
<protein>
    <submittedName>
        <fullName evidence="2">MBL fold metallo-hydrolase</fullName>
    </submittedName>
</protein>